<evidence type="ECO:0000313" key="7">
    <source>
        <dbReference type="EMBL" id="QEP34138.1"/>
    </source>
</evidence>
<evidence type="ECO:0000256" key="2">
    <source>
        <dbReference type="ARBA" id="ARBA00022723"/>
    </source>
</evidence>
<dbReference type="PANTHER" id="PTHR22726:SF1">
    <property type="entry name" value="METALLOENDOPEPTIDASE OMA1, MITOCHONDRIAL"/>
    <property type="match status" value="1"/>
</dbReference>
<evidence type="ECO:0000256" key="4">
    <source>
        <dbReference type="ARBA" id="ARBA00022833"/>
    </source>
</evidence>
<accession>A0A5C2H7D1</accession>
<evidence type="ECO:0000313" key="8">
    <source>
        <dbReference type="Proteomes" id="UP000322726"/>
    </source>
</evidence>
<dbReference type="PANTHER" id="PTHR22726">
    <property type="entry name" value="METALLOENDOPEPTIDASE OMA1"/>
    <property type="match status" value="1"/>
</dbReference>
<dbReference type="EMBL" id="CP035928">
    <property type="protein sequence ID" value="QEP34138.1"/>
    <property type="molecule type" value="Genomic_DNA"/>
</dbReference>
<dbReference type="Gene3D" id="3.30.2010.10">
    <property type="entry name" value="Metalloproteases ('zincins'), catalytic domain"/>
    <property type="match status" value="1"/>
</dbReference>
<keyword evidence="2" id="KW-0479">Metal-binding</keyword>
<dbReference type="GO" id="GO:0004222">
    <property type="term" value="F:metalloendopeptidase activity"/>
    <property type="evidence" value="ECO:0007669"/>
    <property type="project" value="InterPro"/>
</dbReference>
<evidence type="ECO:0000256" key="5">
    <source>
        <dbReference type="ARBA" id="ARBA00023049"/>
    </source>
</evidence>
<sequence length="275" mass="30696">MKMIKYTFIPLALTLFINGCTHKTPYTNRSQMILMSQEEELALGEQSYKQALEKSEVITGTYDAQRVKNIGFKIAQAANIPNYKWEFNLVKNDAANAFCLPGGKVVVYTGILNIAKNDDQLATVIAHEIAHALARHGAERMSSAKMQQGVQLLGNIVLGSTAPQYTDIFNQAYGVGTQLGVMLPYGRLQENEADEIGIYLMTKAGYNPYEALNFWKNMSKNKKESSEFFSTHPSSSTRIENIQKTINKMKLNNNSTKSIIEKSKSESSLLGKQVY</sequence>
<evidence type="ECO:0000256" key="3">
    <source>
        <dbReference type="ARBA" id="ARBA00022801"/>
    </source>
</evidence>
<protein>
    <submittedName>
        <fullName evidence="7">Peptidase, M48 family</fullName>
    </submittedName>
</protein>
<evidence type="ECO:0000256" key="6">
    <source>
        <dbReference type="RuleBase" id="RU003983"/>
    </source>
</evidence>
<dbReference type="AlphaFoldDB" id="A0A5C2H7D1"/>
<dbReference type="Proteomes" id="UP000322726">
    <property type="component" value="Chromosome"/>
</dbReference>
<dbReference type="CDD" id="cd07331">
    <property type="entry name" value="M48C_Oma1_like"/>
    <property type="match status" value="1"/>
</dbReference>
<keyword evidence="5 6" id="KW-0482">Metalloprotease</keyword>
<comment type="cofactor">
    <cofactor evidence="6">
        <name>Zn(2+)</name>
        <dbReference type="ChEBI" id="CHEBI:29105"/>
    </cofactor>
    <text evidence="6">Binds 1 zinc ion per subunit.</text>
</comment>
<dbReference type="GO" id="GO:0016020">
    <property type="term" value="C:membrane"/>
    <property type="evidence" value="ECO:0007669"/>
    <property type="project" value="TreeGrafter"/>
</dbReference>
<dbReference type="GO" id="GO:0051603">
    <property type="term" value="P:proteolysis involved in protein catabolic process"/>
    <property type="evidence" value="ECO:0007669"/>
    <property type="project" value="TreeGrafter"/>
</dbReference>
<keyword evidence="8" id="KW-1185">Reference proteome</keyword>
<dbReference type="GO" id="GO:0046872">
    <property type="term" value="F:metal ion binding"/>
    <property type="evidence" value="ECO:0007669"/>
    <property type="project" value="UniProtKB-KW"/>
</dbReference>
<organism evidence="7 8">
    <name type="scientific">Malaciobacter pacificus</name>
    <dbReference type="NCBI Taxonomy" id="1080223"/>
    <lineage>
        <taxon>Bacteria</taxon>
        <taxon>Pseudomonadati</taxon>
        <taxon>Campylobacterota</taxon>
        <taxon>Epsilonproteobacteria</taxon>
        <taxon>Campylobacterales</taxon>
        <taxon>Arcobacteraceae</taxon>
        <taxon>Malaciobacter</taxon>
    </lineage>
</organism>
<dbReference type="Pfam" id="PF01435">
    <property type="entry name" value="Peptidase_M48"/>
    <property type="match status" value="1"/>
</dbReference>
<dbReference type="RefSeq" id="WP_228255950.1">
    <property type="nucleotide sequence ID" value="NZ_BMEF01000034.1"/>
</dbReference>
<reference evidence="7" key="1">
    <citation type="submission" date="2019-09" db="EMBL/GenBank/DDBJ databases">
        <title>Complete genome sequencing of four Arcobacter species reveals a diverse suite of mobile elements.</title>
        <authorList>
            <person name="Miller W.G."/>
            <person name="Yee E."/>
            <person name="Bono J.L."/>
        </authorList>
    </citation>
    <scope>NUCLEOTIDE SEQUENCE [LARGE SCALE GENOMIC DNA]</scope>
    <source>
        <strain evidence="7">LMG 26638</strain>
    </source>
</reference>
<evidence type="ECO:0000256" key="1">
    <source>
        <dbReference type="ARBA" id="ARBA00022670"/>
    </source>
</evidence>
<comment type="similarity">
    <text evidence="6">Belongs to the peptidase M48 family.</text>
</comment>
<keyword evidence="4 6" id="KW-0862">Zinc</keyword>
<dbReference type="KEGG" id="apai:APAC_1011"/>
<keyword evidence="3 6" id="KW-0378">Hydrolase</keyword>
<gene>
    <name evidence="7" type="ORF">APAC_1011</name>
</gene>
<proteinExistence type="inferred from homology"/>
<keyword evidence="1 6" id="KW-0645">Protease</keyword>
<dbReference type="InterPro" id="IPR051156">
    <property type="entry name" value="Mito/Outer_Membr_Metalloprot"/>
</dbReference>
<dbReference type="InterPro" id="IPR001915">
    <property type="entry name" value="Peptidase_M48"/>
</dbReference>
<name>A0A5C2H7D1_9BACT</name>
<reference evidence="7" key="2">
    <citation type="submission" date="2019-09" db="EMBL/GenBank/DDBJ databases">
        <title>Taxonomic note: a critical rebuttal of the proposed division of the genus Arcobacter into six genera, emended descriptions of Arcobacter anaerophilus and the genus Arcobacter, and an assessment of genus-level boundaries for Epsilonproteobacteria using in silico genomic comparator tools.</title>
        <authorList>
            <person name="On S.L.W."/>
            <person name="Miller W.G."/>
            <person name="Biggs P."/>
            <person name="Cornelius A."/>
            <person name="Vandamme P."/>
        </authorList>
    </citation>
    <scope>NUCLEOTIDE SEQUENCE [LARGE SCALE GENOMIC DNA]</scope>
    <source>
        <strain evidence="7">LMG 26638</strain>
    </source>
</reference>